<dbReference type="EMBL" id="BARU01017810">
    <property type="protein sequence ID" value="GAH49195.1"/>
    <property type="molecule type" value="Genomic_DNA"/>
</dbReference>
<accession>X1GWG2</accession>
<dbReference type="Pfam" id="PF04402">
    <property type="entry name" value="SIMPL"/>
    <property type="match status" value="1"/>
</dbReference>
<dbReference type="InterPro" id="IPR052022">
    <property type="entry name" value="26kDa_periplasmic_antigen"/>
</dbReference>
<dbReference type="PANTHER" id="PTHR34387:SF2">
    <property type="entry name" value="SLR1258 PROTEIN"/>
    <property type="match status" value="1"/>
</dbReference>
<gene>
    <name evidence="2" type="ORF">S03H2_29495</name>
</gene>
<dbReference type="Gene3D" id="3.30.110.170">
    <property type="entry name" value="Protein of unknown function (DUF541), domain 1"/>
    <property type="match status" value="1"/>
</dbReference>
<dbReference type="AlphaFoldDB" id="X1GWG2"/>
<dbReference type="InterPro" id="IPR007497">
    <property type="entry name" value="SIMPL/DUF541"/>
</dbReference>
<dbReference type="GO" id="GO:0006974">
    <property type="term" value="P:DNA damage response"/>
    <property type="evidence" value="ECO:0007669"/>
    <property type="project" value="TreeGrafter"/>
</dbReference>
<evidence type="ECO:0000256" key="1">
    <source>
        <dbReference type="SAM" id="Phobius"/>
    </source>
</evidence>
<sequence length="250" mass="27772">MEKNITTALIVVAIVLLVSFTVWVSIDIQNKIQETENTITVSDTGEIYAKPDLALTTFSVITEEKTVAEALSKNTEKMNAVIDFVKSQGVEDKDLKTTSFNIYPRYEWHEEKAEIPPQPSGERVLVGYEIRQSLEVKIRDLEKIGAIIEGATEAGANQVGDLQFTIDKEDELKKQAREQAIEKAKTKAKELASQLGVNLVRIADFQESSIVPRYYGLEKVAVPGAGEAIPQIEIGENKIEVTVTITYEIN</sequence>
<protein>
    <recommendedName>
        <fullName evidence="3">26 kDa periplasmic immunogenic protein</fullName>
    </recommendedName>
</protein>
<keyword evidence="1" id="KW-0812">Transmembrane</keyword>
<keyword evidence="1" id="KW-0472">Membrane</keyword>
<proteinExistence type="predicted"/>
<name>X1GWG2_9ZZZZ</name>
<organism evidence="2">
    <name type="scientific">marine sediment metagenome</name>
    <dbReference type="NCBI Taxonomy" id="412755"/>
    <lineage>
        <taxon>unclassified sequences</taxon>
        <taxon>metagenomes</taxon>
        <taxon>ecological metagenomes</taxon>
    </lineage>
</organism>
<comment type="caution">
    <text evidence="2">The sequence shown here is derived from an EMBL/GenBank/DDBJ whole genome shotgun (WGS) entry which is preliminary data.</text>
</comment>
<feature type="transmembrane region" description="Helical" evidence="1">
    <location>
        <begin position="7"/>
        <end position="26"/>
    </location>
</feature>
<evidence type="ECO:0000313" key="2">
    <source>
        <dbReference type="EMBL" id="GAH49195.1"/>
    </source>
</evidence>
<dbReference type="Gene3D" id="3.30.70.2970">
    <property type="entry name" value="Protein of unknown function (DUF541), domain 2"/>
    <property type="match status" value="1"/>
</dbReference>
<dbReference type="PANTHER" id="PTHR34387">
    <property type="entry name" value="SLR1258 PROTEIN"/>
    <property type="match status" value="1"/>
</dbReference>
<keyword evidence="1" id="KW-1133">Transmembrane helix</keyword>
<evidence type="ECO:0008006" key="3">
    <source>
        <dbReference type="Google" id="ProtNLM"/>
    </source>
</evidence>
<reference evidence="2" key="1">
    <citation type="journal article" date="2014" name="Front. Microbiol.">
        <title>High frequency of phylogenetically diverse reductive dehalogenase-homologous genes in deep subseafloor sedimentary metagenomes.</title>
        <authorList>
            <person name="Kawai M."/>
            <person name="Futagami T."/>
            <person name="Toyoda A."/>
            <person name="Takaki Y."/>
            <person name="Nishi S."/>
            <person name="Hori S."/>
            <person name="Arai W."/>
            <person name="Tsubouchi T."/>
            <person name="Morono Y."/>
            <person name="Uchiyama I."/>
            <person name="Ito T."/>
            <person name="Fujiyama A."/>
            <person name="Inagaki F."/>
            <person name="Takami H."/>
        </authorList>
    </citation>
    <scope>NUCLEOTIDE SEQUENCE</scope>
    <source>
        <strain evidence="2">Expedition CK06-06</strain>
    </source>
</reference>